<feature type="region of interest" description="Disordered" evidence="3">
    <location>
        <begin position="953"/>
        <end position="978"/>
    </location>
</feature>
<feature type="region of interest" description="Disordered" evidence="3">
    <location>
        <begin position="905"/>
        <end position="927"/>
    </location>
</feature>
<dbReference type="GO" id="GO:0005856">
    <property type="term" value="C:cytoskeleton"/>
    <property type="evidence" value="ECO:0007669"/>
    <property type="project" value="UniProtKB-SubCell"/>
</dbReference>
<dbReference type="EnsemblPlants" id="AUR62027678-RA">
    <property type="protein sequence ID" value="AUR62027678-RA:cds"/>
    <property type="gene ID" value="AUR62027678"/>
</dbReference>
<protein>
    <recommendedName>
        <fullName evidence="2">Protein SCAR</fullName>
    </recommendedName>
    <alternativeName>
        <fullName evidence="2">Protein WAVE</fullName>
    </alternativeName>
</protein>
<evidence type="ECO:0000256" key="3">
    <source>
        <dbReference type="SAM" id="MobiDB-lite"/>
    </source>
</evidence>
<feature type="compositionally biased region" description="Low complexity" evidence="3">
    <location>
        <begin position="963"/>
        <end position="974"/>
    </location>
</feature>
<evidence type="ECO:0000256" key="2">
    <source>
        <dbReference type="RuleBase" id="RU367034"/>
    </source>
</evidence>
<evidence type="ECO:0000313" key="4">
    <source>
        <dbReference type="EnsemblPlants" id="AUR62027678-RA:cds"/>
    </source>
</evidence>
<dbReference type="GO" id="GO:0071933">
    <property type="term" value="F:Arp2/3 complex binding"/>
    <property type="evidence" value="ECO:0007669"/>
    <property type="project" value="TreeGrafter"/>
</dbReference>
<evidence type="ECO:0000313" key="5">
    <source>
        <dbReference type="Proteomes" id="UP000596660"/>
    </source>
</evidence>
<accession>A0A803MDY5</accession>
<comment type="similarity">
    <text evidence="1 2">Belongs to the SCAR/WAVE family.</text>
</comment>
<feature type="region of interest" description="Disordered" evidence="3">
    <location>
        <begin position="774"/>
        <end position="798"/>
    </location>
</feature>
<feature type="compositionally biased region" description="Basic and acidic residues" evidence="3">
    <location>
        <begin position="913"/>
        <end position="923"/>
    </location>
</feature>
<keyword evidence="2" id="KW-0206">Cytoskeleton</keyword>
<dbReference type="GO" id="GO:2000601">
    <property type="term" value="P:positive regulation of Arp2/3 complex-mediated actin nucleation"/>
    <property type="evidence" value="ECO:0007669"/>
    <property type="project" value="TreeGrafter"/>
</dbReference>
<feature type="compositionally biased region" description="Basic and acidic residues" evidence="3">
    <location>
        <begin position="251"/>
        <end position="260"/>
    </location>
</feature>
<organism evidence="4 5">
    <name type="scientific">Chenopodium quinoa</name>
    <name type="common">Quinoa</name>
    <dbReference type="NCBI Taxonomy" id="63459"/>
    <lineage>
        <taxon>Eukaryota</taxon>
        <taxon>Viridiplantae</taxon>
        <taxon>Streptophyta</taxon>
        <taxon>Embryophyta</taxon>
        <taxon>Tracheophyta</taxon>
        <taxon>Spermatophyta</taxon>
        <taxon>Magnoliopsida</taxon>
        <taxon>eudicotyledons</taxon>
        <taxon>Gunneridae</taxon>
        <taxon>Pentapetalae</taxon>
        <taxon>Caryophyllales</taxon>
        <taxon>Chenopodiaceae</taxon>
        <taxon>Chenopodioideae</taxon>
        <taxon>Atripliceae</taxon>
        <taxon>Chenopodium</taxon>
    </lineage>
</organism>
<evidence type="ECO:0000256" key="1">
    <source>
        <dbReference type="ARBA" id="ARBA00006993"/>
    </source>
</evidence>
<keyword evidence="2" id="KW-0963">Cytoplasm</keyword>
<dbReference type="Gramene" id="AUR62027678-RA">
    <property type="protein sequence ID" value="AUR62027678-RA:cds"/>
    <property type="gene ID" value="AUR62027678"/>
</dbReference>
<feature type="region of interest" description="Disordered" evidence="3">
    <location>
        <begin position="182"/>
        <end position="313"/>
    </location>
</feature>
<dbReference type="InterPro" id="IPR028288">
    <property type="entry name" value="SCAR/WAVE_fam"/>
</dbReference>
<dbReference type="GO" id="GO:0030036">
    <property type="term" value="P:actin cytoskeleton organization"/>
    <property type="evidence" value="ECO:0007669"/>
    <property type="project" value="UniProtKB-UniRule"/>
</dbReference>
<dbReference type="Gene3D" id="6.10.280.150">
    <property type="match status" value="2"/>
</dbReference>
<dbReference type="Gene3D" id="1.20.5.340">
    <property type="match status" value="1"/>
</dbReference>
<reference evidence="4" key="1">
    <citation type="journal article" date="2017" name="Nature">
        <title>The genome of Chenopodium quinoa.</title>
        <authorList>
            <person name="Jarvis D.E."/>
            <person name="Ho Y.S."/>
            <person name="Lightfoot D.J."/>
            <person name="Schmoeckel S.M."/>
            <person name="Li B."/>
            <person name="Borm T.J.A."/>
            <person name="Ohyanagi H."/>
            <person name="Mineta K."/>
            <person name="Michell C.T."/>
            <person name="Saber N."/>
            <person name="Kharbatia N.M."/>
            <person name="Rupper R.R."/>
            <person name="Sharp A.R."/>
            <person name="Dally N."/>
            <person name="Boughton B.A."/>
            <person name="Woo Y.H."/>
            <person name="Gao G."/>
            <person name="Schijlen E.G.W.M."/>
            <person name="Guo X."/>
            <person name="Momin A.A."/>
            <person name="Negrao S."/>
            <person name="Al-Babili S."/>
            <person name="Gehring C."/>
            <person name="Roessner U."/>
            <person name="Jung C."/>
            <person name="Murphy K."/>
            <person name="Arold S.T."/>
            <person name="Gojobori T."/>
            <person name="van der Linden C.G."/>
            <person name="van Loo E.N."/>
            <person name="Jellen E.N."/>
            <person name="Maughan P.J."/>
            <person name="Tester M."/>
        </authorList>
    </citation>
    <scope>NUCLEOTIDE SEQUENCE [LARGE SCALE GENOMIC DNA]</scope>
    <source>
        <strain evidence="4">cv. PI 614886</strain>
    </source>
</reference>
<feature type="compositionally biased region" description="Polar residues" evidence="3">
    <location>
        <begin position="202"/>
        <end position="240"/>
    </location>
</feature>
<name>A0A803MDY5_CHEQI</name>
<comment type="subcellular location">
    <subcellularLocation>
        <location evidence="2">Cytoplasm</location>
        <location evidence="2">Cytoskeleton</location>
    </subcellularLocation>
</comment>
<dbReference type="GO" id="GO:0003779">
    <property type="term" value="F:actin binding"/>
    <property type="evidence" value="ECO:0007669"/>
    <property type="project" value="UniProtKB-UniRule"/>
</dbReference>
<feature type="compositionally biased region" description="Basic residues" evidence="3">
    <location>
        <begin position="188"/>
        <end position="201"/>
    </location>
</feature>
<proteinExistence type="inferred from homology"/>
<comment type="function">
    <text evidence="2">Involved in regulation of actin and microtubule organization. Part of a WAVE complex that activates the Arp2/3 complex.</text>
</comment>
<dbReference type="Proteomes" id="UP000596660">
    <property type="component" value="Unplaced"/>
</dbReference>
<dbReference type="GO" id="GO:0034237">
    <property type="term" value="F:protein kinase A regulatory subunit binding"/>
    <property type="evidence" value="ECO:0007669"/>
    <property type="project" value="TreeGrafter"/>
</dbReference>
<feature type="region of interest" description="Disordered" evidence="3">
    <location>
        <begin position="836"/>
        <end position="868"/>
    </location>
</feature>
<feature type="compositionally biased region" description="Polar residues" evidence="3">
    <location>
        <begin position="774"/>
        <end position="789"/>
    </location>
</feature>
<dbReference type="PANTHER" id="PTHR12902:SF33">
    <property type="entry name" value="PROTEIN SCAR3"/>
    <property type="match status" value="1"/>
</dbReference>
<reference evidence="4" key="2">
    <citation type="submission" date="2021-03" db="UniProtKB">
        <authorList>
            <consortium name="EnsemblPlants"/>
        </authorList>
    </citation>
    <scope>IDENTIFICATION</scope>
</reference>
<feature type="compositionally biased region" description="Polar residues" evidence="3">
    <location>
        <begin position="269"/>
        <end position="300"/>
    </location>
</feature>
<feature type="compositionally biased region" description="Low complexity" evidence="3">
    <location>
        <begin position="837"/>
        <end position="848"/>
    </location>
</feature>
<sequence>MPLVRFAVKNEYGLGVEELYKDALFWELQVTFLSPVLAMTFQFECNRAHEICFACGFAAEVFHGLQEQVASTSSRSRKLVNRVQRIEASLPSLEKAILSQTDHLRFAYTPGSERHAYIRTERNLFVCDDLPHFVMDSYEESKEPPRLQLLDRFDSGGPGSCLKRYSDPAFFKRASTCSEVSISEKSQRERKVRKIKKRRSWQRSGNFPKSAPTLNGSSRMQFSSTGHGQSSPSHTGSTFDMTFKSDLGDQSDSRGSKDGMDFIECDSHPTISTQPDETKNKGFSSLATHAKVNTSRSTYPDEQPAIDSDDKPCSHAVETTVPRFSSATWDELLETVEPTKADYENEDTQQVLANNTSIHELEFELVNGEGANQVYKLSEQRSNPSFEANVWDMRRTSSGNFMEPTGMNDRVGEGDFSKKKIDLPKHHLEPHLKSCTPVADLSIDEKLPESAIKSNSISDRVYRRQGTDEAENLLKADFDIAKRELEMIDSEHVSAVDAFTEGDSNVRAIDWNLQESETINAEHVSQVDSFCEGGNNVKVIEWNEQDLETVKPEHIDEGDVYSEGGNNMKVVEWTHPELDTITAEHGSASAMDNFSEDGNNTKLIKWNHWELEEQNAENFSQVDTFTEGGNSVQVIEWNQFDDIDSGTENFVDALNTIESESESDFETEMKKEVLTIGFKDELGENVTNGQTLKVTSHYYDHKGGGLENIERSTSSVSSANTWSPDRTWSAHDKPESTLGMKMEVATCLSEEQSVQTSQPAPLFNIPQGLENLERSTTSVSSANTLSPDRSWSAHDKPESTADQKMYVATCLSEEQFVQTNGSAALSNVKGLENLERSTSSVSSANTMSPDRNWSAHDKPESTAGQKMDVPPCLTEEHSVENNQSAILSDLPQGLENLERSISSVSSASTLSPDHTKSACDKPESTAGQKINVPTCLSDEQAVQINQSDTFSNVPQGLGKLERSTSSVSSATSLSPDRAWSSLDKPDSVAGRNMDVVSCLSEEQSVKISKSDIQCNVSQSFDFCATDPAVNVEPAVCEMPKSGSDAGGDRRIICGPHMEVSAGSSTSDPIALWTNGTLFGLAPSKPVVFMPNAVESTPASNGEKVGQSTLDAMQKADPGGRLSSAINKSEHGGKLGNYGEDVSSSKQLSHQRLKKTHDTSAGHDKGIINHPVIHDQSNGDALPLESKFQIGSNVKNASSEVPGASEDRSSLLSMLSRGLLKNGLRKSGSLGYYETRESSSPSKVIEFDNRCQDAALHSVSESNLKGKLNSPVNSPPPSPPLEHMKISFQPVDGFDTSRLKLKYPEGVDHYENTLDAFPTFQLVPESTKLQHDIGSDSDDDTFCQSYAYMSDDSHSHLSDSNSEQWEFGDSTESNNHTLYNGLHRISSADSASVSPQLEEAEHGNMHFGSASVSNAHLLSHSSFGLPILDANNPFGCQEMKLCLNPPIDSSHLQEPTHEPPLPPMQWRVSRLLFDEVEDNQDQESVSLGQSFVPKLSNSAITHPAKVDSAKLMNTTQESATVTKPKKVEDQKFGLEQPYHAEKDKVLDDKGDFLHQIRTKSFNLKRAEPTRSMYTPTPATSNKITAILQKANAIRQAVGSDDGEDDSWSDT</sequence>
<dbReference type="PANTHER" id="PTHR12902">
    <property type="entry name" value="WASP-1"/>
    <property type="match status" value="1"/>
</dbReference>
<keyword evidence="5" id="KW-1185">Reference proteome</keyword>
<keyword evidence="2" id="KW-0009">Actin-binding</keyword>